<dbReference type="GO" id="GO:0032259">
    <property type="term" value="P:methylation"/>
    <property type="evidence" value="ECO:0007669"/>
    <property type="project" value="UniProtKB-KW"/>
</dbReference>
<sequence>MKTYPRCYYIPLNDDSKKNSTNFDIGKEDDNNIDKVNYPKEINETKKEGKTNNFDIKKLKHELKEFKSKEEKKKKSDSSNVITPTLSSSEKEESKNNIHYKQEYINNNKNKEMEMSEDSLNSSPNLHKMNKKHSNFESMDESNSDWSNYNFTSSNTTFKSKLNEEDVIQKKRELSKSLESLFDEENKNNPPISKENDMKKIAKEKKLEKISNYSDKSDNENESLINSFKNKISKPKKKYNLDSNNNSNENTEDDKNKFNQNLKKESNKNIEENIFKRKKLKKEKRMGKVEIDKMDEENSKKLEDDIKNMDDIEKERKLLQMKKRLHLDLLEKDIDKDQDSSFESRDKLKRIKSSSSLSSTFQFESLSFKKMAKKVIRKKKRGEELTESEIAIFNKIQKKKRLEKAENSENKKLQKTITKKDNRYISSYASKPCISAEEVITDYSIYEEFGNPDNKKIKQGKYDTIRLLYPNGKYESYPLIVPKKSDELSPIEDLKYTIKMVIRYCVPPKFQKLFGDTKNGIIRSIIKATNRKNKEGLKKAITEYNKTLEYIINEKAFVNSEEYGDVSPPELVSHILIQAYSRTVAQKSEMLNLYRGFSNNVYGEVNSNLVTEFIKNSELKPHHIFIDMGSGIGNVVLQVASQVLCESWGVEIMEIPSTFAKAQCIEFISRMRYYGKPCGKIKLRHADFLEDPEVDRILKVADVVFVNNYAFDAKLNQRILQKFLDLKENTRIISLKSFVSLDHRINYRNANSLESILRVEEYLFGHDSVSWTNEEGKYYIHRVDRSILQSFEKNMKANRIH</sequence>
<evidence type="ECO:0000256" key="11">
    <source>
        <dbReference type="RuleBase" id="RU271113"/>
    </source>
</evidence>
<evidence type="ECO:0000256" key="8">
    <source>
        <dbReference type="ARBA" id="ARBA00023242"/>
    </source>
</evidence>
<feature type="compositionally biased region" description="Basic and acidic residues" evidence="12">
    <location>
        <begin position="66"/>
        <end position="77"/>
    </location>
</feature>
<dbReference type="Gene3D" id="3.40.50.150">
    <property type="entry name" value="Vaccinia Virus protein VP39"/>
    <property type="match status" value="1"/>
</dbReference>
<gene>
    <name evidence="14" type="ORF">LY90DRAFT_383746</name>
</gene>
<comment type="caution">
    <text evidence="14">The sequence shown here is derived from an EMBL/GenBank/DDBJ whole genome shotgun (WGS) entry which is preliminary data.</text>
</comment>
<comment type="catalytic activity">
    <reaction evidence="10 11">
        <text>L-lysyl(79)-[histone H3] + 3 S-adenosyl-L-methionine = N(6),N(6),N(6)-trimethyl-L-lysyl(79)-[histone H3] + 3 S-adenosyl-L-homocysteine + 3 H(+)</text>
        <dbReference type="Rhea" id="RHEA:60328"/>
        <dbReference type="Rhea" id="RHEA-COMP:15549"/>
        <dbReference type="Rhea" id="RHEA-COMP:15552"/>
        <dbReference type="ChEBI" id="CHEBI:15378"/>
        <dbReference type="ChEBI" id="CHEBI:29969"/>
        <dbReference type="ChEBI" id="CHEBI:57856"/>
        <dbReference type="ChEBI" id="CHEBI:59789"/>
        <dbReference type="ChEBI" id="CHEBI:61961"/>
        <dbReference type="EC" id="2.1.1.360"/>
    </reaction>
</comment>
<evidence type="ECO:0000256" key="7">
    <source>
        <dbReference type="ARBA" id="ARBA00022853"/>
    </source>
</evidence>
<evidence type="ECO:0000259" key="13">
    <source>
        <dbReference type="PROSITE" id="PS51569"/>
    </source>
</evidence>
<dbReference type="CDD" id="cd02440">
    <property type="entry name" value="AdoMet_MTases"/>
    <property type="match status" value="1"/>
</dbReference>
<keyword evidence="6 11" id="KW-0949">S-adenosyl-L-methionine</keyword>
<evidence type="ECO:0000256" key="6">
    <source>
        <dbReference type="ARBA" id="ARBA00022691"/>
    </source>
</evidence>
<comment type="miscellaneous">
    <text evidence="11">In contrast to other lysine histone methyltransferases, it does not contain a SET domain, suggesting the existence of another mechanism for methylation of lysine residues of histones.</text>
</comment>
<evidence type="ECO:0000256" key="12">
    <source>
        <dbReference type="SAM" id="MobiDB-lite"/>
    </source>
</evidence>
<feature type="compositionally biased region" description="Basic and acidic residues" evidence="12">
    <location>
        <begin position="194"/>
        <end position="219"/>
    </location>
</feature>
<evidence type="ECO:0000313" key="15">
    <source>
        <dbReference type="Proteomes" id="UP000193920"/>
    </source>
</evidence>
<dbReference type="AlphaFoldDB" id="A0A1Y2CW40"/>
<dbReference type="GO" id="GO:0005634">
    <property type="term" value="C:nucleus"/>
    <property type="evidence" value="ECO:0007669"/>
    <property type="project" value="UniProtKB-SubCell"/>
</dbReference>
<dbReference type="PANTHER" id="PTHR21451:SF0">
    <property type="entry name" value="HISTONE-LYSINE N-METHYLTRANSFERASE, H3 LYSINE-79 SPECIFIC"/>
    <property type="match status" value="1"/>
</dbReference>
<feature type="region of interest" description="Disordered" evidence="12">
    <location>
        <begin position="113"/>
        <end position="145"/>
    </location>
</feature>
<accession>A0A1Y2CW40</accession>
<reference evidence="14 15" key="1">
    <citation type="submission" date="2016-08" db="EMBL/GenBank/DDBJ databases">
        <title>A Parts List for Fungal Cellulosomes Revealed by Comparative Genomics.</title>
        <authorList>
            <consortium name="DOE Joint Genome Institute"/>
            <person name="Haitjema C.H."/>
            <person name="Gilmore S.P."/>
            <person name="Henske J.K."/>
            <person name="Solomon K.V."/>
            <person name="De Groot R."/>
            <person name="Kuo A."/>
            <person name="Mondo S.J."/>
            <person name="Salamov A.A."/>
            <person name="Labutti K."/>
            <person name="Zhao Z."/>
            <person name="Chiniquy J."/>
            <person name="Barry K."/>
            <person name="Brewer H.M."/>
            <person name="Purvine S.O."/>
            <person name="Wright A.T."/>
            <person name="Boxma B."/>
            <person name="Van Alen T."/>
            <person name="Hackstein J.H."/>
            <person name="Baker S.E."/>
            <person name="Grigoriev I.V."/>
            <person name="O'Malley M.A."/>
        </authorList>
    </citation>
    <scope>NUCLEOTIDE SEQUENCE [LARGE SCALE GENOMIC DNA]</scope>
    <source>
        <strain evidence="14 15">G1</strain>
    </source>
</reference>
<feature type="compositionally biased region" description="Basic and acidic residues" evidence="12">
    <location>
        <begin position="253"/>
        <end position="270"/>
    </location>
</feature>
<dbReference type="InterPro" id="IPR025789">
    <property type="entry name" value="DOT1_dom"/>
</dbReference>
<dbReference type="FunFam" id="3.40.50.150:FF:000033">
    <property type="entry name" value="Histone-lysine N-methyltransferase, H3 lysine-79 specific"/>
    <property type="match status" value="1"/>
</dbReference>
<keyword evidence="15" id="KW-1185">Reference proteome</keyword>
<dbReference type="OrthoDB" id="443402at2759"/>
<proteinExistence type="inferred from homology"/>
<keyword evidence="7 11" id="KW-0156">Chromatin regulator</keyword>
<evidence type="ECO:0000256" key="10">
    <source>
        <dbReference type="ARBA" id="ARBA00047770"/>
    </source>
</evidence>
<evidence type="ECO:0000256" key="5">
    <source>
        <dbReference type="ARBA" id="ARBA00022679"/>
    </source>
</evidence>
<dbReference type="GO" id="GO:0000077">
    <property type="term" value="P:DNA damage checkpoint signaling"/>
    <property type="evidence" value="ECO:0007669"/>
    <property type="project" value="TreeGrafter"/>
</dbReference>
<dbReference type="EMBL" id="MCOG01000096">
    <property type="protein sequence ID" value="ORY51197.1"/>
    <property type="molecule type" value="Genomic_DNA"/>
</dbReference>
<evidence type="ECO:0000256" key="9">
    <source>
        <dbReference type="ARBA" id="ARBA00029821"/>
    </source>
</evidence>
<protein>
    <recommendedName>
        <fullName evidence="3 11">Histone-lysine N-methyltransferase, H3 lysine-79 specific</fullName>
        <ecNumber evidence="2 11">2.1.1.360</ecNumber>
    </recommendedName>
    <alternativeName>
        <fullName evidence="9 11">Histone H3-K79 methyltransferase</fullName>
    </alternativeName>
</protein>
<dbReference type="GO" id="GO:0006281">
    <property type="term" value="P:DNA repair"/>
    <property type="evidence" value="ECO:0007669"/>
    <property type="project" value="TreeGrafter"/>
</dbReference>
<evidence type="ECO:0000256" key="4">
    <source>
        <dbReference type="ARBA" id="ARBA00022603"/>
    </source>
</evidence>
<evidence type="ECO:0000256" key="3">
    <source>
        <dbReference type="ARBA" id="ARBA00020987"/>
    </source>
</evidence>
<keyword evidence="8 11" id="KW-0539">Nucleus</keyword>
<feature type="domain" description="DOT1" evidence="13">
    <location>
        <begin position="471"/>
        <end position="796"/>
    </location>
</feature>
<evidence type="ECO:0000256" key="2">
    <source>
        <dbReference type="ARBA" id="ARBA00012190"/>
    </source>
</evidence>
<feature type="region of interest" description="Disordered" evidence="12">
    <location>
        <begin position="66"/>
        <end position="100"/>
    </location>
</feature>
<keyword evidence="4 11" id="KW-0489">Methyltransferase</keyword>
<comment type="subcellular location">
    <subcellularLocation>
        <location evidence="1 11">Nucleus</location>
    </subcellularLocation>
</comment>
<dbReference type="PANTHER" id="PTHR21451">
    <property type="entry name" value="HISTONE H3 METHYLTRANSFERASE"/>
    <property type="match status" value="1"/>
</dbReference>
<dbReference type="InterPro" id="IPR029063">
    <property type="entry name" value="SAM-dependent_MTases_sf"/>
</dbReference>
<feature type="region of interest" description="Disordered" evidence="12">
    <location>
        <begin position="181"/>
        <end position="270"/>
    </location>
</feature>
<dbReference type="InterPro" id="IPR030445">
    <property type="entry name" value="H3-K79_meTrfase"/>
</dbReference>
<dbReference type="Pfam" id="PF08123">
    <property type="entry name" value="DOT1"/>
    <property type="match status" value="1"/>
</dbReference>
<comment type="similarity">
    <text evidence="11">Belongs to the class I-like SAM-binding methyltransferase superfamily. DOT1 family.</text>
</comment>
<dbReference type="GO" id="GO:0140956">
    <property type="term" value="F:histone H3K79 trimethyltransferase activity"/>
    <property type="evidence" value="ECO:0007669"/>
    <property type="project" value="UniProtKB-EC"/>
</dbReference>
<dbReference type="EC" id="2.1.1.360" evidence="2 11"/>
<name>A0A1Y2CW40_9FUNG</name>
<dbReference type="SUPFAM" id="SSF53335">
    <property type="entry name" value="S-adenosyl-L-methionine-dependent methyltransferases"/>
    <property type="match status" value="1"/>
</dbReference>
<feature type="compositionally biased region" description="Basic and acidic residues" evidence="12">
    <location>
        <begin position="89"/>
        <end position="100"/>
    </location>
</feature>
<dbReference type="Proteomes" id="UP000193920">
    <property type="component" value="Unassembled WGS sequence"/>
</dbReference>
<evidence type="ECO:0000313" key="14">
    <source>
        <dbReference type="EMBL" id="ORY51197.1"/>
    </source>
</evidence>
<evidence type="ECO:0000256" key="1">
    <source>
        <dbReference type="ARBA" id="ARBA00004123"/>
    </source>
</evidence>
<dbReference type="PROSITE" id="PS51569">
    <property type="entry name" value="DOT1"/>
    <property type="match status" value="1"/>
</dbReference>
<keyword evidence="5 11" id="KW-0808">Transferase</keyword>
<comment type="function">
    <text evidence="11">Histone methyltransferase that specifically trimethylates histone H3 to form H3K79me3. This methylation is required for telomere silencing and for the pachytene checkpoint during the meiotic cell cycle by allowing the recruitment of RAD9 to double strand breaks. Nucleosomes are preferred as substrate compared to free histone.</text>
</comment>
<organism evidence="14 15">
    <name type="scientific">Neocallimastix californiae</name>
    <dbReference type="NCBI Taxonomy" id="1754190"/>
    <lineage>
        <taxon>Eukaryota</taxon>
        <taxon>Fungi</taxon>
        <taxon>Fungi incertae sedis</taxon>
        <taxon>Chytridiomycota</taxon>
        <taxon>Chytridiomycota incertae sedis</taxon>
        <taxon>Neocallimastigomycetes</taxon>
        <taxon>Neocallimastigales</taxon>
        <taxon>Neocallimastigaceae</taxon>
        <taxon>Neocallimastix</taxon>
    </lineage>
</organism>
<dbReference type="Gene3D" id="1.10.260.170">
    <property type="match status" value="1"/>
</dbReference>
<dbReference type="STRING" id="1754190.A0A1Y2CW40"/>